<evidence type="ECO:0000313" key="3">
    <source>
        <dbReference type="Proteomes" id="UP000002668"/>
    </source>
</evidence>
<proteinExistence type="predicted"/>
<dbReference type="VEuPathDB" id="FungiDB:LEMA_uP028050.1"/>
<sequence length="58" mass="6575">MTCNPKIVTDGHEITVHIKTIDLKRRKQITANGWQTENREGTKEGDGDQGAAWRRIAE</sequence>
<dbReference type="AlphaFoldDB" id="E4ZVM7"/>
<organism evidence="3">
    <name type="scientific">Leptosphaeria maculans (strain JN3 / isolate v23.1.3 / race Av1-4-5-6-7-8)</name>
    <name type="common">Blackleg fungus</name>
    <name type="synonym">Phoma lingam</name>
    <dbReference type="NCBI Taxonomy" id="985895"/>
    <lineage>
        <taxon>Eukaryota</taxon>
        <taxon>Fungi</taxon>
        <taxon>Dikarya</taxon>
        <taxon>Ascomycota</taxon>
        <taxon>Pezizomycotina</taxon>
        <taxon>Dothideomycetes</taxon>
        <taxon>Pleosporomycetidae</taxon>
        <taxon>Pleosporales</taxon>
        <taxon>Pleosporineae</taxon>
        <taxon>Leptosphaeriaceae</taxon>
        <taxon>Plenodomus</taxon>
        <taxon>Plenodomus lingam/Leptosphaeria maculans species complex</taxon>
    </lineage>
</organism>
<protein>
    <submittedName>
        <fullName evidence="2">Predicted protein</fullName>
    </submittedName>
</protein>
<dbReference type="InParanoid" id="E4ZVM7"/>
<feature type="compositionally biased region" description="Basic and acidic residues" evidence="1">
    <location>
        <begin position="37"/>
        <end position="46"/>
    </location>
</feature>
<dbReference type="EMBL" id="FP929127">
    <property type="protein sequence ID" value="CBX95653.1"/>
    <property type="molecule type" value="Genomic_DNA"/>
</dbReference>
<dbReference type="Proteomes" id="UP000002668">
    <property type="component" value="Genome"/>
</dbReference>
<keyword evidence="3" id="KW-1185">Reference proteome</keyword>
<evidence type="ECO:0000313" key="2">
    <source>
        <dbReference type="EMBL" id="CBX95653.1"/>
    </source>
</evidence>
<reference evidence="3" key="1">
    <citation type="journal article" date="2011" name="Nat. Commun.">
        <title>Effector diversification within compartments of the Leptosphaeria maculans genome affected by Repeat-Induced Point mutations.</title>
        <authorList>
            <person name="Rouxel T."/>
            <person name="Grandaubert J."/>
            <person name="Hane J.K."/>
            <person name="Hoede C."/>
            <person name="van de Wouw A.P."/>
            <person name="Couloux A."/>
            <person name="Dominguez V."/>
            <person name="Anthouard V."/>
            <person name="Bally P."/>
            <person name="Bourras S."/>
            <person name="Cozijnsen A.J."/>
            <person name="Ciuffetti L.M."/>
            <person name="Degrave A."/>
            <person name="Dilmaghani A."/>
            <person name="Duret L."/>
            <person name="Fudal I."/>
            <person name="Goodwin S.B."/>
            <person name="Gout L."/>
            <person name="Glaser N."/>
            <person name="Linglin J."/>
            <person name="Kema G.H.J."/>
            <person name="Lapalu N."/>
            <person name="Lawrence C.B."/>
            <person name="May K."/>
            <person name="Meyer M."/>
            <person name="Ollivier B."/>
            <person name="Poulain J."/>
            <person name="Schoch C.L."/>
            <person name="Simon A."/>
            <person name="Spatafora J.W."/>
            <person name="Stachowiak A."/>
            <person name="Turgeon B.G."/>
            <person name="Tyler B.M."/>
            <person name="Vincent D."/>
            <person name="Weissenbach J."/>
            <person name="Amselem J."/>
            <person name="Quesneville H."/>
            <person name="Oliver R.P."/>
            <person name="Wincker P."/>
            <person name="Balesdent M.-H."/>
            <person name="Howlett B.J."/>
        </authorList>
    </citation>
    <scope>NUCLEOTIDE SEQUENCE [LARGE SCALE GENOMIC DNA]</scope>
    <source>
        <strain evidence="3">JN3 / isolate v23.1.3 / race Av1-4-5-6-7-8</strain>
    </source>
</reference>
<accession>E4ZVM7</accession>
<evidence type="ECO:0000256" key="1">
    <source>
        <dbReference type="SAM" id="MobiDB-lite"/>
    </source>
</evidence>
<name>E4ZVM7_LEPMJ</name>
<gene>
    <name evidence="2" type="ORF">LEMA_uP028050.1</name>
</gene>
<feature type="region of interest" description="Disordered" evidence="1">
    <location>
        <begin position="28"/>
        <end position="58"/>
    </location>
</feature>
<dbReference type="HOGENOM" id="CLU_2979539_0_0_1"/>